<dbReference type="RefSeq" id="XP_024577556.1">
    <property type="nucleotide sequence ID" value="XM_024726929.1"/>
</dbReference>
<reference evidence="2" key="1">
    <citation type="submission" date="2014-09" db="EMBL/GenBank/DDBJ databases">
        <authorList>
            <person name="Sharma Rahul"/>
            <person name="Thines Marco"/>
        </authorList>
    </citation>
    <scope>NUCLEOTIDE SEQUENCE [LARGE SCALE GENOMIC DNA]</scope>
</reference>
<protein>
    <submittedName>
        <fullName evidence="1">Uncharacterized protein</fullName>
    </submittedName>
</protein>
<name>A0A0N7L5D7_PLAHL</name>
<sequence length="81" mass="8905">MWIPELTHMYSGIADKTFDCKLRAKNGLTLRLKGGVSLPQTHCTSGSAIPLTWPPNIAVKLVGFKDLTELNITLEDICYAS</sequence>
<keyword evidence="2" id="KW-1185">Reference proteome</keyword>
<evidence type="ECO:0000313" key="2">
    <source>
        <dbReference type="Proteomes" id="UP000054928"/>
    </source>
</evidence>
<proteinExistence type="predicted"/>
<accession>A0A0N7L5D7</accession>
<evidence type="ECO:0000313" key="1">
    <source>
        <dbReference type="EMBL" id="CEG41187.1"/>
    </source>
</evidence>
<dbReference type="Proteomes" id="UP000054928">
    <property type="component" value="Unassembled WGS sequence"/>
</dbReference>
<organism evidence="1 2">
    <name type="scientific">Plasmopara halstedii</name>
    <name type="common">Downy mildew of sunflower</name>
    <dbReference type="NCBI Taxonomy" id="4781"/>
    <lineage>
        <taxon>Eukaryota</taxon>
        <taxon>Sar</taxon>
        <taxon>Stramenopiles</taxon>
        <taxon>Oomycota</taxon>
        <taxon>Peronosporomycetes</taxon>
        <taxon>Peronosporales</taxon>
        <taxon>Peronosporaceae</taxon>
        <taxon>Plasmopara</taxon>
    </lineage>
</organism>
<dbReference type="AlphaFoldDB" id="A0A0N7L5D7"/>
<dbReference type="EMBL" id="CCYD01000553">
    <property type="protein sequence ID" value="CEG41187.1"/>
    <property type="molecule type" value="Genomic_DNA"/>
</dbReference>
<dbReference type="GeneID" id="36406606"/>